<dbReference type="NCBIfam" id="NF007214">
    <property type="entry name" value="PRK09636.1"/>
    <property type="match status" value="1"/>
</dbReference>
<dbReference type="PANTHER" id="PTHR30173">
    <property type="entry name" value="SIGMA 19 FACTOR"/>
    <property type="match status" value="1"/>
</dbReference>
<dbReference type="InterPro" id="IPR014284">
    <property type="entry name" value="RNA_pol_sigma-70_dom"/>
</dbReference>
<dbReference type="RefSeq" id="WP_341370379.1">
    <property type="nucleotide sequence ID" value="NZ_JBBPCO010000004.1"/>
</dbReference>
<dbReference type="EMBL" id="JBBPCO010000004">
    <property type="protein sequence ID" value="MEK8089321.1"/>
    <property type="molecule type" value="Genomic_DNA"/>
</dbReference>
<evidence type="ECO:0000259" key="3">
    <source>
        <dbReference type="Pfam" id="PF08281"/>
    </source>
</evidence>
<dbReference type="InterPro" id="IPR052704">
    <property type="entry name" value="ECF_Sigma-70_Domain"/>
</dbReference>
<dbReference type="InterPro" id="IPR013325">
    <property type="entry name" value="RNA_pol_sigma_r2"/>
</dbReference>
<dbReference type="Pfam" id="PF04542">
    <property type="entry name" value="Sigma70_r2"/>
    <property type="match status" value="1"/>
</dbReference>
<comment type="subunit">
    <text evidence="1">Interacts transiently with the RNA polymerase catalytic core formed by RpoA, RpoB, RpoC and RpoZ (2 alpha, 1 beta, 1 beta' and 1 omega subunit) to form the RNA polymerase holoenzyme that can initiate transcription.</text>
</comment>
<dbReference type="InterPro" id="IPR013324">
    <property type="entry name" value="RNA_pol_sigma_r3/r4-like"/>
</dbReference>
<protein>
    <submittedName>
        <fullName evidence="4">RNA polymerase sigma factor SigJ</fullName>
    </submittedName>
</protein>
<dbReference type="InterPro" id="IPR007627">
    <property type="entry name" value="RNA_pol_sigma70_r2"/>
</dbReference>
<keyword evidence="5" id="KW-1185">Reference proteome</keyword>
<gene>
    <name evidence="4" type="primary">sigJ</name>
    <name evidence="4" type="ORF">WOB96_06025</name>
</gene>
<dbReference type="SUPFAM" id="SSF54427">
    <property type="entry name" value="NTF2-like"/>
    <property type="match status" value="1"/>
</dbReference>
<dbReference type="Proteomes" id="UP001446205">
    <property type="component" value="Unassembled WGS sequence"/>
</dbReference>
<feature type="domain" description="RNA polymerase sigma-70 region 2" evidence="2">
    <location>
        <begin position="22"/>
        <end position="86"/>
    </location>
</feature>
<dbReference type="Gene3D" id="1.10.10.10">
    <property type="entry name" value="Winged helix-like DNA-binding domain superfamily/Winged helix DNA-binding domain"/>
    <property type="match status" value="1"/>
</dbReference>
<dbReference type="Pfam" id="PF08281">
    <property type="entry name" value="Sigma70_r4_2"/>
    <property type="match status" value="1"/>
</dbReference>
<dbReference type="InterPro" id="IPR032710">
    <property type="entry name" value="NTF2-like_dom_sf"/>
</dbReference>
<organism evidence="4 5">
    <name type="scientific">Thermithiobacillus plumbiphilus</name>
    <dbReference type="NCBI Taxonomy" id="1729899"/>
    <lineage>
        <taxon>Bacteria</taxon>
        <taxon>Pseudomonadati</taxon>
        <taxon>Pseudomonadota</taxon>
        <taxon>Acidithiobacillia</taxon>
        <taxon>Acidithiobacillales</taxon>
        <taxon>Thermithiobacillaceae</taxon>
        <taxon>Thermithiobacillus</taxon>
    </lineage>
</organism>
<evidence type="ECO:0000259" key="2">
    <source>
        <dbReference type="Pfam" id="PF04542"/>
    </source>
</evidence>
<evidence type="ECO:0000256" key="1">
    <source>
        <dbReference type="ARBA" id="ARBA00011344"/>
    </source>
</evidence>
<dbReference type="SUPFAM" id="SSF88946">
    <property type="entry name" value="Sigma2 domain of RNA polymerase sigma factors"/>
    <property type="match status" value="1"/>
</dbReference>
<feature type="domain" description="RNA polymerase sigma factor 70 region 4 type 2" evidence="3">
    <location>
        <begin position="133"/>
        <end position="182"/>
    </location>
</feature>
<accession>A0ABU9D7H8</accession>
<dbReference type="PANTHER" id="PTHR30173:SF43">
    <property type="entry name" value="ECF RNA POLYMERASE SIGMA FACTOR SIGI-RELATED"/>
    <property type="match status" value="1"/>
</dbReference>
<comment type="caution">
    <text evidence="4">The sequence shown here is derived from an EMBL/GenBank/DDBJ whole genome shotgun (WGS) entry which is preliminary data.</text>
</comment>
<evidence type="ECO:0000313" key="4">
    <source>
        <dbReference type="EMBL" id="MEK8089321.1"/>
    </source>
</evidence>
<dbReference type="InterPro" id="IPR036388">
    <property type="entry name" value="WH-like_DNA-bd_sf"/>
</dbReference>
<dbReference type="SUPFAM" id="SSF88659">
    <property type="entry name" value="Sigma3 and sigma4 domains of RNA polymerase sigma factors"/>
    <property type="match status" value="1"/>
</dbReference>
<evidence type="ECO:0000313" key="5">
    <source>
        <dbReference type="Proteomes" id="UP001446205"/>
    </source>
</evidence>
<reference evidence="4 5" key="1">
    <citation type="submission" date="2024-04" db="EMBL/GenBank/DDBJ databases">
        <authorList>
            <person name="Abashina T."/>
            <person name="Shaikin A."/>
        </authorList>
    </citation>
    <scope>NUCLEOTIDE SEQUENCE [LARGE SCALE GENOMIC DNA]</scope>
    <source>
        <strain evidence="4 5">AAFK</strain>
    </source>
</reference>
<dbReference type="NCBIfam" id="TIGR02937">
    <property type="entry name" value="sigma70-ECF"/>
    <property type="match status" value="1"/>
</dbReference>
<sequence>MSNGYQQGLGEPVDDLRLIFEERRRLIHFAYNILGSATEAEDAVQEMYLRWYRLSAADRAKIEATVAWKRTVLTRVCLDKLKSVKRRREEYVGEWLPEPIPSHGVLHDPIKTWQSTDPADQFELSQTVSMALLIVLEKMTPAERVSFVLHDVFQYSFSEIAEIIERTPQACRQLASSARKRLTKEEALEASDEEHARLNSAFRQAWMLGDIRGLVSVLDKRACAITDGGGVVSASIEPIIGAEAIALFFLSTFERQPDLVIEEADVNGKPGLIGSANGKIIAVISSLIRNGVFSDIWVVRNPEKLRVWQ</sequence>
<dbReference type="Gene3D" id="1.10.1740.10">
    <property type="match status" value="1"/>
</dbReference>
<proteinExistence type="predicted"/>
<name>A0ABU9D7H8_9PROT</name>
<dbReference type="InterPro" id="IPR013249">
    <property type="entry name" value="RNA_pol_sigma70_r4_t2"/>
</dbReference>